<feature type="transmembrane region" description="Helical" evidence="2">
    <location>
        <begin position="203"/>
        <end position="226"/>
    </location>
</feature>
<evidence type="ECO:0000313" key="5">
    <source>
        <dbReference type="Proteomes" id="UP000034090"/>
    </source>
</evidence>
<evidence type="ECO:0000256" key="3">
    <source>
        <dbReference type="SAM" id="SignalP"/>
    </source>
</evidence>
<comment type="caution">
    <text evidence="4">The sequence shown here is derived from an EMBL/GenBank/DDBJ whole genome shotgun (WGS) entry which is preliminary data.</text>
</comment>
<dbReference type="EMBL" id="LCFQ01000001">
    <property type="protein sequence ID" value="KKS98989.1"/>
    <property type="molecule type" value="Genomic_DNA"/>
</dbReference>
<evidence type="ECO:0000313" key="4">
    <source>
        <dbReference type="EMBL" id="KKS98989.1"/>
    </source>
</evidence>
<keyword evidence="2" id="KW-0812">Transmembrane</keyword>
<protein>
    <recommendedName>
        <fullName evidence="6">TrbL/VirB6 plasmid conjugal transfer protein</fullName>
    </recommendedName>
</protein>
<evidence type="ECO:0000256" key="2">
    <source>
        <dbReference type="SAM" id="Phobius"/>
    </source>
</evidence>
<keyword evidence="3" id="KW-0732">Signal</keyword>
<reference evidence="4 5" key="1">
    <citation type="journal article" date="2015" name="Nature">
        <title>rRNA introns, odd ribosomes, and small enigmatic genomes across a large radiation of phyla.</title>
        <authorList>
            <person name="Brown C.T."/>
            <person name="Hug L.A."/>
            <person name="Thomas B.C."/>
            <person name="Sharon I."/>
            <person name="Castelle C.J."/>
            <person name="Singh A."/>
            <person name="Wilkins M.J."/>
            <person name="Williams K.H."/>
            <person name="Banfield J.F."/>
        </authorList>
    </citation>
    <scope>NUCLEOTIDE SEQUENCE [LARGE SCALE GENOMIC DNA]</scope>
</reference>
<feature type="transmembrane region" description="Helical" evidence="2">
    <location>
        <begin position="265"/>
        <end position="285"/>
    </location>
</feature>
<feature type="transmembrane region" description="Helical" evidence="2">
    <location>
        <begin position="172"/>
        <end position="191"/>
    </location>
</feature>
<proteinExistence type="predicted"/>
<evidence type="ECO:0008006" key="6">
    <source>
        <dbReference type="Google" id="ProtNLM"/>
    </source>
</evidence>
<keyword evidence="2" id="KW-0472">Membrane</keyword>
<dbReference type="Proteomes" id="UP000034090">
    <property type="component" value="Unassembled WGS sequence"/>
</dbReference>
<sequence>MFKKLLALFIGIGMLLSTTSPLYAQSGEWWRPEIKEFINKVGTDTSKGGSSPSEIFGERYTLAQVNWIVASIVSLLGQDVIQCASDNADSVITCLDTALQSNNFKLGPVLAVAGAIDGMQGTRMASGVDYVAQKLDKLSPIPTAYAQTTGGYGFTKSLLPVQKLWVASRNGAYALITIAMVVLAFMIMFRAKLDPRTTLTIQAAIPKIVIALLFITFSYAIAGFLVDLGFLMQGMVAAVIVASGNISGDSAVQIFKQMNSVHSSMLSFSISFLLETFSTAGGVYSRLASSLLGSNTQGFVQLMGGVAIDALIALIVMLLLLIAFLRIFWLTLKTQVVILMLVIAGPFFALMGLINPASSPISSWMKSIVANLMVLITVGIMIFFAHAMFFGTGNGQGIIAIVSEHATNIISDNMIDPFNIENFAGEEGDAGQFPSGLGSNDIRDIGYFISLVLMLAIPGIANNIRSLIQTGRTTPFDFKGDAMSILNKPAQRIGQDYMGRAGKAADEYIRTGLSSMSTRTARPARQILPPGNLPPIPRPR</sequence>
<feature type="transmembrane region" description="Helical" evidence="2">
    <location>
        <begin position="368"/>
        <end position="389"/>
    </location>
</feature>
<feature type="chain" id="PRO_5002536530" description="TrbL/VirB6 plasmid conjugal transfer protein" evidence="3">
    <location>
        <begin position="25"/>
        <end position="540"/>
    </location>
</feature>
<gene>
    <name evidence="4" type="ORF">UV74_C0001G0099</name>
</gene>
<feature type="region of interest" description="Disordered" evidence="1">
    <location>
        <begin position="516"/>
        <end position="540"/>
    </location>
</feature>
<keyword evidence="2" id="KW-1133">Transmembrane helix</keyword>
<feature type="signal peptide" evidence="3">
    <location>
        <begin position="1"/>
        <end position="24"/>
    </location>
</feature>
<feature type="transmembrane region" description="Helical" evidence="2">
    <location>
        <begin position="306"/>
        <end position="329"/>
    </location>
</feature>
<accession>A0A0G1DMV3</accession>
<organism evidence="4 5">
    <name type="scientific">Candidatus Woesebacteria bacterium GW2011_GWB1_43_14</name>
    <dbReference type="NCBI Taxonomy" id="1618578"/>
    <lineage>
        <taxon>Bacteria</taxon>
        <taxon>Candidatus Woeseibacteriota</taxon>
    </lineage>
</organism>
<feature type="compositionally biased region" description="Pro residues" evidence="1">
    <location>
        <begin position="531"/>
        <end position="540"/>
    </location>
</feature>
<feature type="transmembrane region" description="Helical" evidence="2">
    <location>
        <begin position="335"/>
        <end position="356"/>
    </location>
</feature>
<evidence type="ECO:0000256" key="1">
    <source>
        <dbReference type="SAM" id="MobiDB-lite"/>
    </source>
</evidence>
<name>A0A0G1DMV3_9BACT</name>
<dbReference type="AlphaFoldDB" id="A0A0G1DMV3"/>